<evidence type="ECO:0000256" key="15">
    <source>
        <dbReference type="HAMAP-Rule" id="MF_01019"/>
    </source>
</evidence>
<evidence type="ECO:0000259" key="16">
    <source>
        <dbReference type="Pfam" id="PF01502"/>
    </source>
</evidence>
<dbReference type="InterPro" id="IPR002496">
    <property type="entry name" value="PRib_AMP_CycHydrolase_dom"/>
</dbReference>
<reference evidence="17 18" key="1">
    <citation type="submission" date="2010-11" db="EMBL/GenBank/DDBJ databases">
        <title>The complete genome of Thermotoga thermarum DSM 5069.</title>
        <authorList>
            <consortium name="US DOE Joint Genome Institute (JGI-PGF)"/>
            <person name="Lucas S."/>
            <person name="Copeland A."/>
            <person name="Lapidus A."/>
            <person name="Bruce D."/>
            <person name="Goodwin L."/>
            <person name="Pitluck S."/>
            <person name="Kyrpides N."/>
            <person name="Mavromatis K."/>
            <person name="Ivanova N."/>
            <person name="Zeytun A."/>
            <person name="Brettin T."/>
            <person name="Detter J.C."/>
            <person name="Tapia R."/>
            <person name="Han C."/>
            <person name="Land M."/>
            <person name="Hauser L."/>
            <person name="Markowitz V."/>
            <person name="Cheng J.-F."/>
            <person name="Hugenholtz P."/>
            <person name="Woyke T."/>
            <person name="Wu D."/>
            <person name="Spring S."/>
            <person name="Schroeder M."/>
            <person name="Brambilla E."/>
            <person name="Klenk H.-P."/>
            <person name="Eisen J.A."/>
        </authorList>
    </citation>
    <scope>NUCLEOTIDE SEQUENCE [LARGE SCALE GENOMIC DNA]</scope>
    <source>
        <strain evidence="17 18">DSM 5069</strain>
    </source>
</reference>
<dbReference type="Pfam" id="PF01502">
    <property type="entry name" value="PRA-CH"/>
    <property type="match status" value="1"/>
</dbReference>
<dbReference type="SUPFAM" id="SSF141734">
    <property type="entry name" value="HisI-like"/>
    <property type="match status" value="1"/>
</dbReference>
<dbReference type="eggNOG" id="COG0139">
    <property type="taxonomic scope" value="Bacteria"/>
</dbReference>
<evidence type="ECO:0000256" key="8">
    <source>
        <dbReference type="ARBA" id="ARBA00022490"/>
    </source>
</evidence>
<dbReference type="HAMAP" id="MF_01020">
    <property type="entry name" value="HisE"/>
    <property type="match status" value="1"/>
</dbReference>
<dbReference type="AlphaFoldDB" id="F7YYS2"/>
<feature type="region of interest" description="Phosphoribosyl-AMP cyclohydrolase" evidence="15">
    <location>
        <begin position="1"/>
        <end position="114"/>
    </location>
</feature>
<evidence type="ECO:0000313" key="18">
    <source>
        <dbReference type="Proteomes" id="UP000006804"/>
    </source>
</evidence>
<dbReference type="STRING" id="688269.Theth_1030"/>
<dbReference type="HAMAP" id="MF_01021">
    <property type="entry name" value="HisI"/>
    <property type="match status" value="1"/>
</dbReference>
<evidence type="ECO:0000256" key="9">
    <source>
        <dbReference type="ARBA" id="ARBA00022605"/>
    </source>
</evidence>
<keyword evidence="8 15" id="KW-0963">Cytoplasm</keyword>
<keyword evidence="12 15" id="KW-0067">ATP-binding</keyword>
<comment type="pathway">
    <text evidence="4 15">Amino-acid biosynthesis; L-histidine biosynthesis; L-histidine from 5-phospho-alpha-D-ribose 1-diphosphate: step 3/9.</text>
</comment>
<dbReference type="Gene3D" id="1.10.287.1080">
    <property type="entry name" value="MazG-like"/>
    <property type="match status" value="1"/>
</dbReference>
<dbReference type="Proteomes" id="UP000006804">
    <property type="component" value="Chromosome"/>
</dbReference>
<dbReference type="GO" id="GO:0004636">
    <property type="term" value="F:phosphoribosyl-ATP diphosphatase activity"/>
    <property type="evidence" value="ECO:0007669"/>
    <property type="project" value="UniProtKB-UniRule"/>
</dbReference>
<dbReference type="NCBIfam" id="TIGR03188">
    <property type="entry name" value="histidine_hisI"/>
    <property type="match status" value="1"/>
</dbReference>
<dbReference type="KEGG" id="tta:Theth_1030"/>
<comment type="catalytic activity">
    <reaction evidence="2 15">
        <text>1-(5-phospho-beta-D-ribosyl)-ATP + H2O = 1-(5-phospho-beta-D-ribosyl)-5'-AMP + diphosphate + H(+)</text>
        <dbReference type="Rhea" id="RHEA:22828"/>
        <dbReference type="ChEBI" id="CHEBI:15377"/>
        <dbReference type="ChEBI" id="CHEBI:15378"/>
        <dbReference type="ChEBI" id="CHEBI:33019"/>
        <dbReference type="ChEBI" id="CHEBI:59457"/>
        <dbReference type="ChEBI" id="CHEBI:73183"/>
        <dbReference type="EC" id="3.6.1.31"/>
    </reaction>
</comment>
<dbReference type="InterPro" id="IPR021130">
    <property type="entry name" value="PRib-ATP_PPHydrolase-like"/>
</dbReference>
<evidence type="ECO:0000256" key="4">
    <source>
        <dbReference type="ARBA" id="ARBA00005169"/>
    </source>
</evidence>
<dbReference type="GO" id="GO:0004635">
    <property type="term" value="F:phosphoribosyl-AMP cyclohydrolase activity"/>
    <property type="evidence" value="ECO:0007669"/>
    <property type="project" value="UniProtKB-UniRule"/>
</dbReference>
<dbReference type="HAMAP" id="MF_01019">
    <property type="entry name" value="HisIE"/>
    <property type="match status" value="1"/>
</dbReference>
<protein>
    <recommendedName>
        <fullName evidence="15">Histidine biosynthesis bifunctional protein HisIE</fullName>
    </recommendedName>
    <domain>
        <recommendedName>
            <fullName evidence="15">Phosphoribosyl-AMP cyclohydrolase</fullName>
            <shortName evidence="15">PRA-CH</shortName>
            <ecNumber evidence="15">3.5.4.19</ecNumber>
        </recommendedName>
    </domain>
    <domain>
        <recommendedName>
            <fullName evidence="15">Phosphoribosyl-ATP pyrophosphatase</fullName>
            <shortName evidence="15">PRA-PH</shortName>
            <ecNumber evidence="15">3.6.1.31</ecNumber>
        </recommendedName>
    </domain>
</protein>
<evidence type="ECO:0000313" key="17">
    <source>
        <dbReference type="EMBL" id="AEH51110.1"/>
    </source>
</evidence>
<dbReference type="EC" id="3.5.4.19" evidence="15"/>
<dbReference type="Pfam" id="PF01503">
    <property type="entry name" value="PRA-PH"/>
    <property type="match status" value="1"/>
</dbReference>
<comment type="pathway">
    <text evidence="5 15">Amino-acid biosynthesis; L-histidine biosynthesis; L-histidine from 5-phospho-alpha-D-ribose 1-diphosphate: step 2/9.</text>
</comment>
<name>F7YYS2_9THEM</name>
<dbReference type="EMBL" id="CP002351">
    <property type="protein sequence ID" value="AEH51110.1"/>
    <property type="molecule type" value="Genomic_DNA"/>
</dbReference>
<dbReference type="FunFam" id="3.10.20.810:FF:000001">
    <property type="entry name" value="Histidine biosynthesis bifunctional protein HisIE"/>
    <property type="match status" value="1"/>
</dbReference>
<evidence type="ECO:0000256" key="2">
    <source>
        <dbReference type="ARBA" id="ARBA00001460"/>
    </source>
</evidence>
<keyword evidence="13 15" id="KW-0368">Histidine biosynthesis</keyword>
<feature type="region of interest" description="Phosphoribosyl-ATP pyrophosphohydrolase" evidence="15">
    <location>
        <begin position="115"/>
        <end position="204"/>
    </location>
</feature>
<evidence type="ECO:0000256" key="14">
    <source>
        <dbReference type="ARBA" id="ARBA00023268"/>
    </source>
</evidence>
<comment type="similarity">
    <text evidence="7 15">In the N-terminal section; belongs to the PRA-CH family.</text>
</comment>
<keyword evidence="14 15" id="KW-0511">Multifunctional enzyme</keyword>
<dbReference type="HOGENOM" id="CLU_048577_3_1_0"/>
<evidence type="ECO:0000256" key="12">
    <source>
        <dbReference type="ARBA" id="ARBA00022840"/>
    </source>
</evidence>
<comment type="similarity">
    <text evidence="6 15">In the C-terminal section; belongs to the PRA-PH family.</text>
</comment>
<evidence type="ECO:0000256" key="1">
    <source>
        <dbReference type="ARBA" id="ARBA00000024"/>
    </source>
</evidence>
<evidence type="ECO:0000256" key="3">
    <source>
        <dbReference type="ARBA" id="ARBA00004496"/>
    </source>
</evidence>
<dbReference type="PANTHER" id="PTHR42945:SF1">
    <property type="entry name" value="HISTIDINE BIOSYNTHESIS BIFUNCTIONAL PROTEIN HIS7"/>
    <property type="match status" value="1"/>
</dbReference>
<evidence type="ECO:0000256" key="7">
    <source>
        <dbReference type="ARBA" id="ARBA00008299"/>
    </source>
</evidence>
<accession>F7YYS2</accession>
<proteinExistence type="inferred from homology"/>
<organism evidence="17 18">
    <name type="scientific">Pseudothermotoga thermarum DSM 5069</name>
    <dbReference type="NCBI Taxonomy" id="688269"/>
    <lineage>
        <taxon>Bacteria</taxon>
        <taxon>Thermotogati</taxon>
        <taxon>Thermotogota</taxon>
        <taxon>Thermotogae</taxon>
        <taxon>Thermotogales</taxon>
        <taxon>Thermotogaceae</taxon>
        <taxon>Pseudothermotoga</taxon>
    </lineage>
</organism>
<sequence length="204" mass="23526">MIDLSSIKFDEKGLVPVVVQDFHSKQVLMVAYMNSESLNLTLQTGYMYYFSRSRNQIWKKGETSGNYQILKCLKVDCDKDALLAQVEQIGNACHTGNKSCFFTTLYGEESKDDVLKRLMEIIEDRKNNPKEGSYTVYLLKSGLDKILKKIGEESSEVIIAAKNEEKDQVVWEVSDLVYHLSVLLSYLQITWDDIFEHLKSRMKE</sequence>
<evidence type="ECO:0000256" key="11">
    <source>
        <dbReference type="ARBA" id="ARBA00022801"/>
    </source>
</evidence>
<feature type="domain" description="Phosphoribosyl-AMP cyclohydrolase" evidence="16">
    <location>
        <begin position="29"/>
        <end position="102"/>
    </location>
</feature>
<dbReference type="GO" id="GO:0005737">
    <property type="term" value="C:cytoplasm"/>
    <property type="evidence" value="ECO:0007669"/>
    <property type="project" value="UniProtKB-SubCell"/>
</dbReference>
<dbReference type="InterPro" id="IPR026660">
    <property type="entry name" value="PRA-CH"/>
</dbReference>
<comment type="subcellular location">
    <subcellularLocation>
        <location evidence="3 15">Cytoplasm</location>
    </subcellularLocation>
</comment>
<evidence type="ECO:0000256" key="10">
    <source>
        <dbReference type="ARBA" id="ARBA00022741"/>
    </source>
</evidence>
<evidence type="ECO:0000256" key="13">
    <source>
        <dbReference type="ARBA" id="ARBA00023102"/>
    </source>
</evidence>
<comment type="catalytic activity">
    <reaction evidence="1 15">
        <text>1-(5-phospho-beta-D-ribosyl)-5'-AMP + H2O = 1-(5-phospho-beta-D-ribosyl)-5-[(5-phospho-beta-D-ribosylamino)methylideneamino]imidazole-4-carboxamide</text>
        <dbReference type="Rhea" id="RHEA:20049"/>
        <dbReference type="ChEBI" id="CHEBI:15377"/>
        <dbReference type="ChEBI" id="CHEBI:58435"/>
        <dbReference type="ChEBI" id="CHEBI:59457"/>
        <dbReference type="EC" id="3.5.4.19"/>
    </reaction>
</comment>
<keyword evidence="10 15" id="KW-0547">Nucleotide-binding</keyword>
<dbReference type="PATRIC" id="fig|688269.3.peg.1058"/>
<dbReference type="PANTHER" id="PTHR42945">
    <property type="entry name" value="HISTIDINE BIOSYNTHESIS BIFUNCTIONAL PROTEIN"/>
    <property type="match status" value="1"/>
</dbReference>
<dbReference type="NCBIfam" id="NF002747">
    <property type="entry name" value="PRK02759.1"/>
    <property type="match status" value="1"/>
</dbReference>
<dbReference type="RefSeq" id="WP_013932330.1">
    <property type="nucleotide sequence ID" value="NC_015707.1"/>
</dbReference>
<dbReference type="OrthoDB" id="9795769at2"/>
<dbReference type="EC" id="3.6.1.31" evidence="15"/>
<dbReference type="eggNOG" id="COG0140">
    <property type="taxonomic scope" value="Bacteria"/>
</dbReference>
<dbReference type="GO" id="GO:0000105">
    <property type="term" value="P:L-histidine biosynthetic process"/>
    <property type="evidence" value="ECO:0007669"/>
    <property type="project" value="UniProtKB-UniRule"/>
</dbReference>
<dbReference type="UniPathway" id="UPA00031">
    <property type="reaction ID" value="UER00007"/>
</dbReference>
<gene>
    <name evidence="15" type="primary">hisI</name>
    <name evidence="15" type="synonym">hisIE</name>
    <name evidence="17" type="ORF">Theth_1030</name>
</gene>
<dbReference type="CDD" id="cd11534">
    <property type="entry name" value="NTP-PPase_HisIE_like"/>
    <property type="match status" value="1"/>
</dbReference>
<evidence type="ECO:0000256" key="6">
    <source>
        <dbReference type="ARBA" id="ARBA00007731"/>
    </source>
</evidence>
<dbReference type="SUPFAM" id="SSF101386">
    <property type="entry name" value="all-alpha NTP pyrophosphatases"/>
    <property type="match status" value="1"/>
</dbReference>
<evidence type="ECO:0000256" key="5">
    <source>
        <dbReference type="ARBA" id="ARBA00005204"/>
    </source>
</evidence>
<dbReference type="GO" id="GO:0005524">
    <property type="term" value="F:ATP binding"/>
    <property type="evidence" value="ECO:0007669"/>
    <property type="project" value="UniProtKB-KW"/>
</dbReference>
<dbReference type="InterPro" id="IPR038019">
    <property type="entry name" value="PRib_AMP_CycHydrolase_sf"/>
</dbReference>
<dbReference type="NCBIfam" id="NF000768">
    <property type="entry name" value="PRK00051.1"/>
    <property type="match status" value="1"/>
</dbReference>
<keyword evidence="9 15" id="KW-0028">Amino-acid biosynthesis</keyword>
<keyword evidence="18" id="KW-1185">Reference proteome</keyword>
<dbReference type="Gene3D" id="3.10.20.810">
    <property type="entry name" value="Phosphoribosyl-AMP cyclohydrolase"/>
    <property type="match status" value="1"/>
</dbReference>
<dbReference type="InterPro" id="IPR023019">
    <property type="entry name" value="His_synth_HisIE"/>
</dbReference>
<keyword evidence="11 15" id="KW-0378">Hydrolase</keyword>
<dbReference type="InterPro" id="IPR008179">
    <property type="entry name" value="HisE"/>
</dbReference>